<dbReference type="InterPro" id="IPR007737">
    <property type="entry name" value="Mga_HTH"/>
</dbReference>
<dbReference type="GO" id="GO:0006355">
    <property type="term" value="P:regulation of DNA-templated transcription"/>
    <property type="evidence" value="ECO:0007669"/>
    <property type="project" value="InterPro"/>
</dbReference>
<dbReference type="CDD" id="cd05568">
    <property type="entry name" value="PTS_IIB_bgl_like"/>
    <property type="match status" value="1"/>
</dbReference>
<evidence type="ECO:0000256" key="3">
    <source>
        <dbReference type="ARBA" id="ARBA00023015"/>
    </source>
</evidence>
<dbReference type="AlphaFoldDB" id="A0A926F5J1"/>
<evidence type="ECO:0000313" key="9">
    <source>
        <dbReference type="EMBL" id="MBC8596148.1"/>
    </source>
</evidence>
<dbReference type="InterPro" id="IPR011608">
    <property type="entry name" value="PRD"/>
</dbReference>
<dbReference type="PANTHER" id="PTHR30185">
    <property type="entry name" value="CRYPTIC BETA-GLUCOSIDE BGL OPERON ANTITERMINATOR"/>
    <property type="match status" value="1"/>
</dbReference>
<dbReference type="Pfam" id="PF05043">
    <property type="entry name" value="Mga"/>
    <property type="match status" value="1"/>
</dbReference>
<organism evidence="9 10">
    <name type="scientific">Qingrenia yutianensis</name>
    <dbReference type="NCBI Taxonomy" id="2763676"/>
    <lineage>
        <taxon>Bacteria</taxon>
        <taxon>Bacillati</taxon>
        <taxon>Bacillota</taxon>
        <taxon>Clostridia</taxon>
        <taxon>Eubacteriales</taxon>
        <taxon>Oscillospiraceae</taxon>
        <taxon>Qingrenia</taxon>
    </lineage>
</organism>
<keyword evidence="9" id="KW-0762">Sugar transport</keyword>
<dbReference type="Gene3D" id="3.40.50.2300">
    <property type="match status" value="1"/>
</dbReference>
<gene>
    <name evidence="9" type="ORF">H8706_04600</name>
</gene>
<dbReference type="SUPFAM" id="SSF63520">
    <property type="entry name" value="PTS-regulatory domain, PRD"/>
    <property type="match status" value="1"/>
</dbReference>
<dbReference type="InterPro" id="IPR036634">
    <property type="entry name" value="PRD_sf"/>
</dbReference>
<dbReference type="PROSITE" id="PS51094">
    <property type="entry name" value="PTS_EIIA_TYPE_2"/>
    <property type="match status" value="1"/>
</dbReference>
<evidence type="ECO:0000313" key="10">
    <source>
        <dbReference type="Proteomes" id="UP000647416"/>
    </source>
</evidence>
<dbReference type="PANTHER" id="PTHR30185:SF18">
    <property type="entry name" value="TRANSCRIPTIONAL REGULATOR MTLR"/>
    <property type="match status" value="1"/>
</dbReference>
<dbReference type="Gene3D" id="1.10.1790.10">
    <property type="entry name" value="PRD domain"/>
    <property type="match status" value="1"/>
</dbReference>
<dbReference type="InterPro" id="IPR036388">
    <property type="entry name" value="WH-like_DNA-bd_sf"/>
</dbReference>
<keyword evidence="2" id="KW-0677">Repeat</keyword>
<dbReference type="Pfam" id="PF00359">
    <property type="entry name" value="PTS_EIIA_2"/>
    <property type="match status" value="1"/>
</dbReference>
<protein>
    <submittedName>
        <fullName evidence="9">PTS sugar transporter subunit IIA</fullName>
    </submittedName>
</protein>
<dbReference type="InterPro" id="IPR013196">
    <property type="entry name" value="HTH_11"/>
</dbReference>
<dbReference type="SUPFAM" id="SSF46785">
    <property type="entry name" value="Winged helix' DNA-binding domain"/>
    <property type="match status" value="1"/>
</dbReference>
<dbReference type="Gene3D" id="3.40.930.10">
    <property type="entry name" value="Mannitol-specific EII, Chain A"/>
    <property type="match status" value="1"/>
</dbReference>
<dbReference type="Pfam" id="PF00874">
    <property type="entry name" value="PRD"/>
    <property type="match status" value="1"/>
</dbReference>
<dbReference type="InterPro" id="IPR013011">
    <property type="entry name" value="PTS_EIIB_2"/>
</dbReference>
<proteinExistence type="predicted"/>
<keyword evidence="4" id="KW-0010">Activator</keyword>
<dbReference type="InterPro" id="IPR002178">
    <property type="entry name" value="PTS_EIIA_type-2_dom"/>
</dbReference>
<evidence type="ECO:0000259" key="8">
    <source>
        <dbReference type="PROSITE" id="PS51372"/>
    </source>
</evidence>
<dbReference type="GO" id="GO:0009401">
    <property type="term" value="P:phosphoenolpyruvate-dependent sugar phosphotransferase system"/>
    <property type="evidence" value="ECO:0007669"/>
    <property type="project" value="InterPro"/>
</dbReference>
<evidence type="ECO:0000259" key="7">
    <source>
        <dbReference type="PROSITE" id="PS51099"/>
    </source>
</evidence>
<dbReference type="SUPFAM" id="SSF55804">
    <property type="entry name" value="Phoshotransferase/anion transport protein"/>
    <property type="match status" value="1"/>
</dbReference>
<evidence type="ECO:0000256" key="4">
    <source>
        <dbReference type="ARBA" id="ARBA00023159"/>
    </source>
</evidence>
<dbReference type="EMBL" id="JACRTE010000004">
    <property type="protein sequence ID" value="MBC8596148.1"/>
    <property type="molecule type" value="Genomic_DNA"/>
</dbReference>
<dbReference type="Pfam" id="PF08279">
    <property type="entry name" value="HTH_11"/>
    <property type="match status" value="1"/>
</dbReference>
<dbReference type="PROSITE" id="PS51099">
    <property type="entry name" value="PTS_EIIB_TYPE_2"/>
    <property type="match status" value="1"/>
</dbReference>
<keyword evidence="9" id="KW-0813">Transport</keyword>
<evidence type="ECO:0000256" key="1">
    <source>
        <dbReference type="ARBA" id="ARBA00022679"/>
    </source>
</evidence>
<keyword evidence="3" id="KW-0805">Transcription regulation</keyword>
<dbReference type="PROSITE" id="PS51372">
    <property type="entry name" value="PRD_2"/>
    <property type="match status" value="1"/>
</dbReference>
<dbReference type="Gene3D" id="1.10.10.10">
    <property type="entry name" value="Winged helix-like DNA-binding domain superfamily/Winged helix DNA-binding domain"/>
    <property type="match status" value="1"/>
</dbReference>
<dbReference type="Proteomes" id="UP000647416">
    <property type="component" value="Unassembled WGS sequence"/>
</dbReference>
<dbReference type="InterPro" id="IPR036095">
    <property type="entry name" value="PTS_EIIB-like_sf"/>
</dbReference>
<evidence type="ECO:0000259" key="6">
    <source>
        <dbReference type="PROSITE" id="PS51094"/>
    </source>
</evidence>
<dbReference type="RefSeq" id="WP_262431694.1">
    <property type="nucleotide sequence ID" value="NZ_JACRTE010000004.1"/>
</dbReference>
<evidence type="ECO:0000256" key="2">
    <source>
        <dbReference type="ARBA" id="ARBA00022737"/>
    </source>
</evidence>
<keyword evidence="10" id="KW-1185">Reference proteome</keyword>
<dbReference type="SUPFAM" id="SSF52794">
    <property type="entry name" value="PTS system IIB component-like"/>
    <property type="match status" value="1"/>
</dbReference>
<dbReference type="GO" id="GO:0008982">
    <property type="term" value="F:protein-N(PI)-phosphohistidine-sugar phosphotransferase activity"/>
    <property type="evidence" value="ECO:0007669"/>
    <property type="project" value="InterPro"/>
</dbReference>
<keyword evidence="5" id="KW-0804">Transcription</keyword>
<feature type="domain" description="PTS EIIA type-2" evidence="6">
    <location>
        <begin position="522"/>
        <end position="667"/>
    </location>
</feature>
<dbReference type="InterPro" id="IPR036390">
    <property type="entry name" value="WH_DNA-bd_sf"/>
</dbReference>
<keyword evidence="1" id="KW-0808">Transferase</keyword>
<feature type="domain" description="PRD" evidence="8">
    <location>
        <begin position="312"/>
        <end position="419"/>
    </location>
</feature>
<dbReference type="InterPro" id="IPR050661">
    <property type="entry name" value="BglG_antiterminators"/>
</dbReference>
<name>A0A926F5J1_9FIRM</name>
<comment type="caution">
    <text evidence="9">The sequence shown here is derived from an EMBL/GenBank/DDBJ whole genome shotgun (WGS) entry which is preliminary data.</text>
</comment>
<evidence type="ECO:0000256" key="5">
    <source>
        <dbReference type="ARBA" id="ARBA00023163"/>
    </source>
</evidence>
<dbReference type="CDD" id="cd00211">
    <property type="entry name" value="PTS_IIA_fru"/>
    <property type="match status" value="1"/>
</dbReference>
<feature type="domain" description="PTS EIIB type-2" evidence="7">
    <location>
        <begin position="420"/>
        <end position="511"/>
    </location>
</feature>
<reference evidence="9" key="1">
    <citation type="submission" date="2020-08" db="EMBL/GenBank/DDBJ databases">
        <title>Genome public.</title>
        <authorList>
            <person name="Liu C."/>
            <person name="Sun Q."/>
        </authorList>
    </citation>
    <scope>NUCLEOTIDE SEQUENCE</scope>
    <source>
        <strain evidence="9">NSJ-50</strain>
    </source>
</reference>
<sequence length="667" mass="75911">MNKRQIEILKNLHSKKEFTTFAHLAEKFNVSVKTVRNDISAIRDFLDGESLNTAGADFGSGLIETKTHLGVRLNISEEEWQKISLQNDGNDEKDAVFFIIRHLMKNKSLTAQRLAEQYYLSRTQLEKVISKVSKWFFEKHIPFERRRGKGISIRCSEFNYRMALLAHCRENIAFYSELANVGGSEVFVVGYEDYRAICGALDGFEPKKASEALKKTEEQFGLTLNYASGFDLLFLISLCIMRTGENIEVPPSEKRITDGGSDALFADELIKRLESAYNIILPQNEKKFIEFAAEISEIREFDDVSARRNFEAMNIELCRFTMRAVTLIGEVTGAALRDDKFFVKQMFLQLKVTIARLKYGIVFKNGLLSQIKLNYPNMMAIAWFLGNIFEKELELELNENEAGFLALHIGGAIERQLSSVTACIVCDYGVGISQVLKEKIMRRIPEIKITSVFSGRDIHKIKSEMCDFIISATSLDGYRLNRDIINVGNLLSASDIERLEEQVKTVRTKRRGGIKQLKPKTSLFNTELIFPKCDFSKKEELLHMMCARLENLGYVTQGFEKTVLEREKSTPTDIGNGFALPHGLGNFVNHSAAAFATLKEPIEWTKNGDTADIVFLAAFDMDESGEIKEEIVRFYKSLVSFMEQDGNCDKLRNTTDTNEIIKIFDQW</sequence>
<dbReference type="InterPro" id="IPR016152">
    <property type="entry name" value="PTrfase/Anion_transptr"/>
</dbReference>
<accession>A0A926F5J1</accession>